<sequence>MTWLVASALMFAIGAYGVLTRRTAILVFLSIELMLNAAALSLIAFSKLTGGLDAQVVVLFIIAIAAAEVAVGLGLIVAIFRRRETTNVDELRQLRW</sequence>
<keyword evidence="4 10" id="KW-0812">Transmembrane</keyword>
<evidence type="ECO:0000256" key="4">
    <source>
        <dbReference type="ARBA" id="ARBA00022692"/>
    </source>
</evidence>
<dbReference type="RefSeq" id="WP_119359742.1">
    <property type="nucleotide sequence ID" value="NZ_QWKZ01000026.1"/>
</dbReference>
<evidence type="ECO:0000256" key="7">
    <source>
        <dbReference type="ARBA" id="ARBA00022989"/>
    </source>
</evidence>
<dbReference type="GO" id="GO:0005886">
    <property type="term" value="C:plasma membrane"/>
    <property type="evidence" value="ECO:0007669"/>
    <property type="project" value="UniProtKB-SubCell"/>
</dbReference>
<dbReference type="Proteomes" id="UP000265800">
    <property type="component" value="Unassembled WGS sequence"/>
</dbReference>
<dbReference type="FunFam" id="1.10.287.3510:FF:000001">
    <property type="entry name" value="NADH-quinone oxidoreductase subunit K"/>
    <property type="match status" value="1"/>
</dbReference>
<accession>A0A399EV73</accession>
<evidence type="ECO:0000256" key="3">
    <source>
        <dbReference type="ARBA" id="ARBA00022448"/>
    </source>
</evidence>
<comment type="subunit">
    <text evidence="10">NDH-1 is composed of 15 different subunits. Subunits NuoA, H, J, K, L, M, N constitute the membrane sector of the complex.</text>
</comment>
<dbReference type="PANTHER" id="PTHR11434:SF21">
    <property type="entry name" value="NADH DEHYDROGENASE SUBUNIT 4L-RELATED"/>
    <property type="match status" value="1"/>
</dbReference>
<evidence type="ECO:0000313" key="11">
    <source>
        <dbReference type="EMBL" id="RIH86999.1"/>
    </source>
</evidence>
<dbReference type="GO" id="GO:0050136">
    <property type="term" value="F:NADH dehydrogenase (quinone) (non-electrogenic) activity"/>
    <property type="evidence" value="ECO:0007669"/>
    <property type="project" value="UniProtKB-UniRule"/>
</dbReference>
<comment type="caution">
    <text evidence="10">Lacks conserved residue(s) required for the propagation of feature annotation.</text>
</comment>
<dbReference type="InterPro" id="IPR001133">
    <property type="entry name" value="NADH_UbQ_OxRdtase_chain4L/K"/>
</dbReference>
<keyword evidence="7 10" id="KW-1133">Transmembrane helix</keyword>
<evidence type="ECO:0000256" key="2">
    <source>
        <dbReference type="ARBA" id="ARBA00010519"/>
    </source>
</evidence>
<evidence type="ECO:0000256" key="9">
    <source>
        <dbReference type="ARBA" id="ARBA00023136"/>
    </source>
</evidence>
<evidence type="ECO:0000256" key="1">
    <source>
        <dbReference type="ARBA" id="ARBA00004141"/>
    </source>
</evidence>
<keyword evidence="11" id="KW-0560">Oxidoreductase</keyword>
<comment type="subcellular location">
    <subcellularLocation>
        <location evidence="10">Cell membrane</location>
        <topology evidence="10">Multi-pass membrane protein</topology>
    </subcellularLocation>
    <subcellularLocation>
        <location evidence="1">Membrane</location>
        <topology evidence="1">Multi-pass membrane protein</topology>
    </subcellularLocation>
</comment>
<keyword evidence="10" id="KW-1003">Cell membrane</keyword>
<dbReference type="NCBIfam" id="NF004320">
    <property type="entry name" value="PRK05715.1-2"/>
    <property type="match status" value="1"/>
</dbReference>
<dbReference type="GO" id="GO:0048038">
    <property type="term" value="F:quinone binding"/>
    <property type="evidence" value="ECO:0007669"/>
    <property type="project" value="UniProtKB-KW"/>
</dbReference>
<evidence type="ECO:0000256" key="5">
    <source>
        <dbReference type="ARBA" id="ARBA00022719"/>
    </source>
</evidence>
<comment type="caution">
    <text evidence="11">The sequence shown here is derived from an EMBL/GenBank/DDBJ whole genome shotgun (WGS) entry which is preliminary data.</text>
</comment>
<evidence type="ECO:0000256" key="6">
    <source>
        <dbReference type="ARBA" id="ARBA00022967"/>
    </source>
</evidence>
<evidence type="ECO:0000256" key="8">
    <source>
        <dbReference type="ARBA" id="ARBA00023027"/>
    </source>
</evidence>
<feature type="transmembrane region" description="Helical" evidence="10">
    <location>
        <begin position="27"/>
        <end position="45"/>
    </location>
</feature>
<gene>
    <name evidence="10" type="primary">nuoK</name>
    <name evidence="11" type="ORF">Mlute_01076</name>
</gene>
<evidence type="ECO:0000313" key="12">
    <source>
        <dbReference type="Proteomes" id="UP000265800"/>
    </source>
</evidence>
<proteinExistence type="inferred from homology"/>
<dbReference type="Pfam" id="PF00420">
    <property type="entry name" value="Oxidored_q2"/>
    <property type="match status" value="1"/>
</dbReference>
<comment type="similarity">
    <text evidence="2 10">Belongs to the complex I subunit 4L family.</text>
</comment>
<comment type="catalytic activity">
    <reaction evidence="10">
        <text>a quinone + NADH + 5 H(+)(in) = a quinol + NAD(+) + 4 H(+)(out)</text>
        <dbReference type="Rhea" id="RHEA:57888"/>
        <dbReference type="ChEBI" id="CHEBI:15378"/>
        <dbReference type="ChEBI" id="CHEBI:24646"/>
        <dbReference type="ChEBI" id="CHEBI:57540"/>
        <dbReference type="ChEBI" id="CHEBI:57945"/>
        <dbReference type="ChEBI" id="CHEBI:132124"/>
    </reaction>
</comment>
<keyword evidence="12" id="KW-1185">Reference proteome</keyword>
<evidence type="ECO:0000256" key="10">
    <source>
        <dbReference type="HAMAP-Rule" id="MF_01456"/>
    </source>
</evidence>
<keyword evidence="9 10" id="KW-0472">Membrane</keyword>
<keyword evidence="3 10" id="KW-0813">Transport</keyword>
<dbReference type="AlphaFoldDB" id="A0A399EV73"/>
<dbReference type="EMBL" id="QWKZ01000026">
    <property type="protein sequence ID" value="RIH86999.1"/>
    <property type="molecule type" value="Genomic_DNA"/>
</dbReference>
<dbReference type="EC" id="7.1.1.-" evidence="10"/>
<dbReference type="OrthoDB" id="9810120at2"/>
<keyword evidence="6 10" id="KW-1278">Translocase</keyword>
<dbReference type="GO" id="GO:0030964">
    <property type="term" value="C:NADH dehydrogenase complex"/>
    <property type="evidence" value="ECO:0007669"/>
    <property type="project" value="TreeGrafter"/>
</dbReference>
<protein>
    <recommendedName>
        <fullName evidence="10">NADH-quinone oxidoreductase subunit K</fullName>
        <ecNumber evidence="10">7.1.1.-</ecNumber>
    </recommendedName>
    <alternativeName>
        <fullName evidence="10">NADH dehydrogenase I subunit K</fullName>
    </alternativeName>
    <alternativeName>
        <fullName evidence="10">NDH-1 subunit K</fullName>
    </alternativeName>
</protein>
<dbReference type="GO" id="GO:0042773">
    <property type="term" value="P:ATP synthesis coupled electron transport"/>
    <property type="evidence" value="ECO:0007669"/>
    <property type="project" value="InterPro"/>
</dbReference>
<reference evidence="11 12" key="1">
    <citation type="submission" date="2018-08" db="EMBL/GenBank/DDBJ databases">
        <title>Meiothermus luteus KCTC 52599 genome sequencing project.</title>
        <authorList>
            <person name="Da Costa M.S."/>
            <person name="Albuquerque L."/>
            <person name="Raposo P."/>
            <person name="Froufe H.J.C."/>
            <person name="Barroso C.S."/>
            <person name="Egas C."/>
        </authorList>
    </citation>
    <scope>NUCLEOTIDE SEQUENCE [LARGE SCALE GENOMIC DNA]</scope>
    <source>
        <strain evidence="11 12">KCTC 52599</strain>
    </source>
</reference>
<keyword evidence="8 10" id="KW-0520">NAD</keyword>
<feature type="transmembrane region" description="Helical" evidence="10">
    <location>
        <begin position="57"/>
        <end position="80"/>
    </location>
</feature>
<name>A0A399EV73_9DEIN</name>
<comment type="function">
    <text evidence="10">NDH-1 shuttles electrons from NADH, via FMN and iron-sulfur (Fe-S) centers, to quinones in the respiratory chain. The immediate electron acceptor for the enzyme in this species is believed to be a menaquinone. Couples the redox reaction to proton translocation (for every two electrons transferred, four hydrogen ions are translocated across the cytoplasmic membrane), and thus conserves the redox energy in a proton gradient.</text>
</comment>
<dbReference type="InterPro" id="IPR039428">
    <property type="entry name" value="NUOK/Mnh_C1-like"/>
</dbReference>
<dbReference type="HAMAP" id="MF_01456">
    <property type="entry name" value="NDH1_NuoK"/>
    <property type="match status" value="1"/>
</dbReference>
<keyword evidence="5 10" id="KW-0874">Quinone</keyword>
<dbReference type="PANTHER" id="PTHR11434">
    <property type="entry name" value="NADH-UBIQUINONE OXIDOREDUCTASE SUBUNIT ND4L"/>
    <property type="match status" value="1"/>
</dbReference>
<dbReference type="Gene3D" id="1.10.287.3510">
    <property type="match status" value="1"/>
</dbReference>
<organism evidence="11 12">
    <name type="scientific">Meiothermus luteus</name>
    <dbReference type="NCBI Taxonomy" id="2026184"/>
    <lineage>
        <taxon>Bacteria</taxon>
        <taxon>Thermotogati</taxon>
        <taxon>Deinococcota</taxon>
        <taxon>Deinococci</taxon>
        <taxon>Thermales</taxon>
        <taxon>Thermaceae</taxon>
        <taxon>Meiothermus</taxon>
    </lineage>
</organism>